<evidence type="ECO:0000313" key="2">
    <source>
        <dbReference type="EMBL" id="MFD2740549.1"/>
    </source>
</evidence>
<dbReference type="EMBL" id="JBHUMP010000011">
    <property type="protein sequence ID" value="MFD2740549.1"/>
    <property type="molecule type" value="Genomic_DNA"/>
</dbReference>
<gene>
    <name evidence="2" type="ORF">ACFSUD_13255</name>
</gene>
<reference evidence="3" key="1">
    <citation type="journal article" date="2019" name="Int. J. Syst. Evol. Microbiol.">
        <title>The Global Catalogue of Microorganisms (GCM) 10K type strain sequencing project: providing services to taxonomists for standard genome sequencing and annotation.</title>
        <authorList>
            <consortium name="The Broad Institute Genomics Platform"/>
            <consortium name="The Broad Institute Genome Sequencing Center for Infectious Disease"/>
            <person name="Wu L."/>
            <person name="Ma J."/>
        </authorList>
    </citation>
    <scope>NUCLEOTIDE SEQUENCE [LARGE SCALE GENOMIC DNA]</scope>
    <source>
        <strain evidence="3">TISTR 2562</strain>
    </source>
</reference>
<sequence length="182" mass="18720">MSEKLDTSSEIVIFGRVVEDLSVKGATGTTTTGTAADAGDTGDGTAGEAGSSAHAPDRQFVRAYGFSFDGIYYEVPTPVLFLLKGAGIAADKADVPGPNPRNKEFFAQLKAWRVRRSDDTVRLDVDSGKFEHLLLDPGGEGAAVSGARVSGARVSGARVSGARVSGARVSGARVSGARDASD</sequence>
<evidence type="ECO:0000313" key="3">
    <source>
        <dbReference type="Proteomes" id="UP001597474"/>
    </source>
</evidence>
<comment type="caution">
    <text evidence="2">The sequence shown here is derived from an EMBL/GenBank/DDBJ whole genome shotgun (WGS) entry which is preliminary data.</text>
</comment>
<protein>
    <submittedName>
        <fullName evidence="2">Uncharacterized protein</fullName>
    </submittedName>
</protein>
<name>A0ABW5U4A0_9RHOB</name>
<evidence type="ECO:0000256" key="1">
    <source>
        <dbReference type="SAM" id="MobiDB-lite"/>
    </source>
</evidence>
<accession>A0ABW5U4A0</accession>
<organism evidence="2 3">
    <name type="scientific">Sulfitobacter aestuarii</name>
    <dbReference type="NCBI Taxonomy" id="2161676"/>
    <lineage>
        <taxon>Bacteria</taxon>
        <taxon>Pseudomonadati</taxon>
        <taxon>Pseudomonadota</taxon>
        <taxon>Alphaproteobacteria</taxon>
        <taxon>Rhodobacterales</taxon>
        <taxon>Roseobacteraceae</taxon>
        <taxon>Sulfitobacter</taxon>
    </lineage>
</organism>
<dbReference type="Proteomes" id="UP001597474">
    <property type="component" value="Unassembled WGS sequence"/>
</dbReference>
<feature type="compositionally biased region" description="Low complexity" evidence="1">
    <location>
        <begin position="26"/>
        <end position="39"/>
    </location>
</feature>
<feature type="region of interest" description="Disordered" evidence="1">
    <location>
        <begin position="26"/>
        <end position="54"/>
    </location>
</feature>
<dbReference type="Gene3D" id="2.160.20.80">
    <property type="entry name" value="E3 ubiquitin-protein ligase SopA"/>
    <property type="match status" value="1"/>
</dbReference>
<keyword evidence="3" id="KW-1185">Reference proteome</keyword>
<proteinExistence type="predicted"/>
<dbReference type="RefSeq" id="WP_386375084.1">
    <property type="nucleotide sequence ID" value="NZ_JBHUMP010000011.1"/>
</dbReference>